<evidence type="ECO:0000256" key="3">
    <source>
        <dbReference type="ARBA" id="ARBA00022912"/>
    </source>
</evidence>
<dbReference type="CDD" id="cd17099">
    <property type="entry name" value="FERM_F1_PTPN14_like"/>
    <property type="match status" value="1"/>
</dbReference>
<evidence type="ECO:0000313" key="7">
    <source>
        <dbReference type="EMBL" id="GFO34694.1"/>
    </source>
</evidence>
<dbReference type="InterPro" id="IPR018979">
    <property type="entry name" value="FERM_N"/>
</dbReference>
<protein>
    <recommendedName>
        <fullName evidence="1">protein-tyrosine-phosphatase</fullName>
        <ecNumber evidence="1">3.1.3.48</ecNumber>
    </recommendedName>
</protein>
<feature type="region of interest" description="Disordered" evidence="4">
    <location>
        <begin position="990"/>
        <end position="1118"/>
    </location>
</feature>
<sequence length="1321" mass="146338">MPFKWRLKKARKYDLSTKNLFIVGVYQLDNSYLECTLNAESTGQECLNSIAQRIELSENHYFGLRYVTKKLHFHWVDLEKPLKKQLDKYAQPANHCHCLYFGVMFYVLGAHKISDEVARYHYYLQLKNDIIDGRLPCSAEQAIRLAAYSLQALTYLCLHEKRLSILEIFAILDSLIQTMMKDEAITAELFSEAVSGHASLQGVPPIRAGLQYVKEVQVMDGYGAEYYSAKDESRKDLYLGTSYAGMFARYIDGQSTVYYKWTEIAKVTQNKKTLEIDTAKSSVQFQLEDSDTAKYVSRLAQLQCKFYKSSKGNLSHSLTDVSLGEENEGAPYIDAQQVYIPPTDYSSHSSQELAHSQTSLTHLQDQRHYQDPAHGSHQSSLQSLESSSETKQQSYHLQQTQFTTAGRPLPASTPSLSSSSQQHHYQHPQHHTVGIVDSEEHQHHLHHTGNGVFTQQGMRYENLTPTPEGDPVYVNRAALLPAYRPSPDYDVVMQQRMMMQQQQQQQQHANQSPQHLHQHQQHHHLQPHFEEIATSHLGPAQVYVHPDGMAYSQPEISHNSHSYRSNSFSIGNTNSHSHNDEHGNYANVDALKNYSIYANIFQDLPHHGHYQGGRSGSVSGPGGGAGGVGMMGLGGSLAVHPTYSSPDLHTGGEALITNHADPFTTASSLVPGNLLSAQEAALAYHQYRPPPPPYPRTSSSTPDLAVGMSSIPAPIIPTFSAQTSVEQQSERQQQQSDNNIHEQPHHNNNNNNDSSVLHAQLGHNLDDISVLQVLQNANPHIATETDAPSLNPTLPDKNGDIPQGKEKSQLVSDIARQEEEIVIGVERKASDASTHNSSARSSLRGNNELPHVKETAGRVLSDDPDDTSSEHSYSTFHAKESDESSDDENTRLKPVAAAQQSEEPKIQIRMFSPDEAPPMSKIKEEATLRESFRRMKIARSGSLNKEGPMLKQSSMRGLKDLGGALPYHNPAPLNVVNEQPQDSPVVALAEPALEPKSSHDNEVTQVPEMEEILDRLGDPPPYPGSQLSQDPYPQILDKQNEDFYPPVGGLDNDNFEQKETDEPKPSLAESIRSSSDAEDPSLIKVTVKRSSSTGNPSPSSNEVPALPPPRRIPIIQKQRAATVDLDTVVPLSKPGMVRFVKEGCVPDMGTSVLKSEVTRTSSVTVTDSDSGSSKCLSEQDKDDSSSDNLASLHDYSMGSDSDSDHERSLSEGLHVGPLKMAAMNGLTLSRSVVLSLMNDESRAPTDDRRRMLESKISEGQVYAEFEKIPRKSSSLECTVAKASHNAARNRFKDVLPYDATRVKLTPHKDNPDGYINASNIK</sequence>
<dbReference type="InterPro" id="IPR018980">
    <property type="entry name" value="FERM_PH-like_C"/>
</dbReference>
<dbReference type="InterPro" id="IPR029071">
    <property type="entry name" value="Ubiquitin-like_domsf"/>
</dbReference>
<dbReference type="SUPFAM" id="SSF54236">
    <property type="entry name" value="Ubiquitin-like"/>
    <property type="match status" value="1"/>
</dbReference>
<feature type="compositionally biased region" description="Low complexity" evidence="4">
    <location>
        <begin position="497"/>
        <end position="507"/>
    </location>
</feature>
<feature type="compositionally biased region" description="Basic residues" evidence="4">
    <location>
        <begin position="516"/>
        <end position="525"/>
    </location>
</feature>
<feature type="compositionally biased region" description="Polar residues" evidence="4">
    <location>
        <begin position="395"/>
        <end position="404"/>
    </location>
</feature>
<feature type="compositionally biased region" description="Low complexity" evidence="4">
    <location>
        <begin position="722"/>
        <end position="738"/>
    </location>
</feature>
<dbReference type="Gene3D" id="3.10.20.90">
    <property type="entry name" value="Phosphatidylinositol 3-kinase Catalytic Subunit, Chain A, domain 1"/>
    <property type="match status" value="1"/>
</dbReference>
<feature type="domain" description="FERM" evidence="6">
    <location>
        <begin position="21"/>
        <end position="311"/>
    </location>
</feature>
<dbReference type="GO" id="GO:0004725">
    <property type="term" value="F:protein tyrosine phosphatase activity"/>
    <property type="evidence" value="ECO:0007669"/>
    <property type="project" value="UniProtKB-EC"/>
</dbReference>
<dbReference type="InterPro" id="IPR000299">
    <property type="entry name" value="FERM_domain"/>
</dbReference>
<feature type="region of interest" description="Disordered" evidence="4">
    <location>
        <begin position="782"/>
        <end position="812"/>
    </location>
</feature>
<feature type="compositionally biased region" description="Low complexity" evidence="4">
    <location>
        <begin position="1158"/>
        <end position="1173"/>
    </location>
</feature>
<comment type="caution">
    <text evidence="7">The sequence shown here is derived from an EMBL/GenBank/DDBJ whole genome shotgun (WGS) entry which is preliminary data.</text>
</comment>
<feature type="region of interest" description="Disordered" evidence="4">
    <location>
        <begin position="825"/>
        <end position="904"/>
    </location>
</feature>
<feature type="domain" description="Tyrosine-protein phosphatase" evidence="5">
    <location>
        <begin position="1261"/>
        <end position="1321"/>
    </location>
</feature>
<dbReference type="InterPro" id="IPR019749">
    <property type="entry name" value="Band_41_domain"/>
</dbReference>
<dbReference type="InterPro" id="IPR019748">
    <property type="entry name" value="FERM_central"/>
</dbReference>
<evidence type="ECO:0000256" key="4">
    <source>
        <dbReference type="SAM" id="MobiDB-lite"/>
    </source>
</evidence>
<dbReference type="PROSITE" id="PS50057">
    <property type="entry name" value="FERM_3"/>
    <property type="match status" value="1"/>
</dbReference>
<keyword evidence="3" id="KW-0904">Protein phosphatase</keyword>
<dbReference type="Gene3D" id="1.20.80.10">
    <property type="match status" value="1"/>
</dbReference>
<proteinExistence type="predicted"/>
<dbReference type="SUPFAM" id="SSF50729">
    <property type="entry name" value="PH domain-like"/>
    <property type="match status" value="1"/>
</dbReference>
<dbReference type="PROSITE" id="PS50055">
    <property type="entry name" value="TYR_PHOSPHATASE_PTP"/>
    <property type="match status" value="1"/>
</dbReference>
<keyword evidence="8" id="KW-1185">Reference proteome</keyword>
<feature type="region of interest" description="Disordered" evidence="4">
    <location>
        <begin position="1157"/>
        <end position="1209"/>
    </location>
</feature>
<organism evidence="7 8">
    <name type="scientific">Plakobranchus ocellatus</name>
    <dbReference type="NCBI Taxonomy" id="259542"/>
    <lineage>
        <taxon>Eukaryota</taxon>
        <taxon>Metazoa</taxon>
        <taxon>Spiralia</taxon>
        <taxon>Lophotrochozoa</taxon>
        <taxon>Mollusca</taxon>
        <taxon>Gastropoda</taxon>
        <taxon>Heterobranchia</taxon>
        <taxon>Euthyneura</taxon>
        <taxon>Panpulmonata</taxon>
        <taxon>Sacoglossa</taxon>
        <taxon>Placobranchoidea</taxon>
        <taxon>Plakobranchidae</taxon>
        <taxon>Plakobranchus</taxon>
    </lineage>
</organism>
<dbReference type="FunFam" id="3.10.20.90:FF:000039">
    <property type="entry name" value="Tyrosine-protein phosphatase non-receptor type"/>
    <property type="match status" value="1"/>
</dbReference>
<keyword evidence="2" id="KW-0378">Hydrolase</keyword>
<reference evidence="7 8" key="1">
    <citation type="journal article" date="2021" name="Elife">
        <title>Chloroplast acquisition without the gene transfer in kleptoplastic sea slugs, Plakobranchus ocellatus.</title>
        <authorList>
            <person name="Maeda T."/>
            <person name="Takahashi S."/>
            <person name="Yoshida T."/>
            <person name="Shimamura S."/>
            <person name="Takaki Y."/>
            <person name="Nagai Y."/>
            <person name="Toyoda A."/>
            <person name="Suzuki Y."/>
            <person name="Arimoto A."/>
            <person name="Ishii H."/>
            <person name="Satoh N."/>
            <person name="Nishiyama T."/>
            <person name="Hasebe M."/>
            <person name="Maruyama T."/>
            <person name="Minagawa J."/>
            <person name="Obokata J."/>
            <person name="Shigenobu S."/>
        </authorList>
    </citation>
    <scope>NUCLEOTIDE SEQUENCE [LARGE SCALE GENOMIC DNA]</scope>
</reference>
<dbReference type="InterPro" id="IPR014352">
    <property type="entry name" value="FERM/acyl-CoA-bd_prot_sf"/>
</dbReference>
<dbReference type="InterPro" id="IPR011993">
    <property type="entry name" value="PH-like_dom_sf"/>
</dbReference>
<gene>
    <name evidence="7" type="ORF">PoB_006119900</name>
</gene>
<feature type="region of interest" description="Disordered" evidence="4">
    <location>
        <begin position="343"/>
        <end position="429"/>
    </location>
</feature>
<evidence type="ECO:0000259" key="6">
    <source>
        <dbReference type="PROSITE" id="PS50057"/>
    </source>
</evidence>
<evidence type="ECO:0000259" key="5">
    <source>
        <dbReference type="PROSITE" id="PS50055"/>
    </source>
</evidence>
<name>A0AAV4CS76_9GAST</name>
<dbReference type="SUPFAM" id="SSF47031">
    <property type="entry name" value="Second domain of FERM"/>
    <property type="match status" value="1"/>
</dbReference>
<dbReference type="EC" id="3.1.3.48" evidence="1"/>
<dbReference type="InterPro" id="IPR035963">
    <property type="entry name" value="FERM_2"/>
</dbReference>
<dbReference type="SMART" id="SM01196">
    <property type="entry name" value="FERM_C"/>
    <property type="match status" value="1"/>
</dbReference>
<dbReference type="Pfam" id="PF09380">
    <property type="entry name" value="FERM_C"/>
    <property type="match status" value="1"/>
</dbReference>
<feature type="region of interest" description="Disordered" evidence="4">
    <location>
        <begin position="550"/>
        <end position="584"/>
    </location>
</feature>
<dbReference type="Pfam" id="PF00373">
    <property type="entry name" value="FERM_M"/>
    <property type="match status" value="1"/>
</dbReference>
<dbReference type="Pfam" id="PF09379">
    <property type="entry name" value="FERM_N"/>
    <property type="match status" value="1"/>
</dbReference>
<feature type="compositionally biased region" description="Low complexity" evidence="4">
    <location>
        <begin position="1090"/>
        <end position="1101"/>
    </location>
</feature>
<feature type="compositionally biased region" description="Low complexity" evidence="4">
    <location>
        <begin position="408"/>
        <end position="423"/>
    </location>
</feature>
<feature type="compositionally biased region" description="Polar residues" evidence="4">
    <location>
        <begin position="554"/>
        <end position="576"/>
    </location>
</feature>
<dbReference type="Gene3D" id="3.90.190.10">
    <property type="entry name" value="Protein tyrosine phosphatase superfamily"/>
    <property type="match status" value="1"/>
</dbReference>
<feature type="region of interest" description="Disordered" evidence="4">
    <location>
        <begin position="497"/>
        <end position="525"/>
    </location>
</feature>
<dbReference type="EMBL" id="BLXT01006926">
    <property type="protein sequence ID" value="GFO34694.1"/>
    <property type="molecule type" value="Genomic_DNA"/>
</dbReference>
<feature type="compositionally biased region" description="Polar residues" evidence="4">
    <location>
        <begin position="344"/>
        <end position="363"/>
    </location>
</feature>
<dbReference type="Gene3D" id="2.30.29.30">
    <property type="entry name" value="Pleckstrin-homology domain (PH domain)/Phosphotyrosine-binding domain (PTB)"/>
    <property type="match status" value="1"/>
</dbReference>
<dbReference type="Pfam" id="PF00102">
    <property type="entry name" value="Y_phosphatase"/>
    <property type="match status" value="1"/>
</dbReference>
<dbReference type="SUPFAM" id="SSF52799">
    <property type="entry name" value="(Phosphotyrosine protein) phosphatases II"/>
    <property type="match status" value="1"/>
</dbReference>
<feature type="region of interest" description="Disordered" evidence="4">
    <location>
        <begin position="686"/>
        <end position="756"/>
    </location>
</feature>
<dbReference type="Proteomes" id="UP000735302">
    <property type="component" value="Unassembled WGS sequence"/>
</dbReference>
<evidence type="ECO:0000256" key="1">
    <source>
        <dbReference type="ARBA" id="ARBA00013064"/>
    </source>
</evidence>
<feature type="compositionally biased region" description="Low complexity" evidence="4">
    <location>
        <begin position="376"/>
        <end position="394"/>
    </location>
</feature>
<evidence type="ECO:0000256" key="2">
    <source>
        <dbReference type="ARBA" id="ARBA00022801"/>
    </source>
</evidence>
<accession>A0AAV4CS76</accession>
<dbReference type="InterPro" id="IPR029021">
    <property type="entry name" value="Prot-tyrosine_phosphatase-like"/>
</dbReference>
<feature type="non-terminal residue" evidence="7">
    <location>
        <position position="1321"/>
    </location>
</feature>
<dbReference type="PANTHER" id="PTHR45706:SF1">
    <property type="entry name" value="PEZ, ISOFORM A"/>
    <property type="match status" value="1"/>
</dbReference>
<feature type="compositionally biased region" description="Basic and acidic residues" evidence="4">
    <location>
        <begin position="797"/>
        <end position="808"/>
    </location>
</feature>
<dbReference type="SMART" id="SM00295">
    <property type="entry name" value="B41"/>
    <property type="match status" value="1"/>
</dbReference>
<dbReference type="InterPro" id="IPR000242">
    <property type="entry name" value="PTP_cat"/>
</dbReference>
<evidence type="ECO:0000313" key="8">
    <source>
        <dbReference type="Proteomes" id="UP000735302"/>
    </source>
</evidence>
<dbReference type="CDD" id="cd14473">
    <property type="entry name" value="FERM_B-lobe"/>
    <property type="match status" value="1"/>
</dbReference>
<feature type="compositionally biased region" description="Basic and acidic residues" evidence="4">
    <location>
        <begin position="1055"/>
        <end position="1064"/>
    </location>
</feature>
<dbReference type="PRINTS" id="PR00935">
    <property type="entry name" value="BAND41"/>
</dbReference>
<feature type="compositionally biased region" description="Polar residues" evidence="4">
    <location>
        <begin position="831"/>
        <end position="845"/>
    </location>
</feature>
<dbReference type="PANTHER" id="PTHR45706">
    <property type="entry name" value="TYROSINE-PROTEIN PHOSPHATASE"/>
    <property type="match status" value="1"/>
</dbReference>